<feature type="transmembrane region" description="Helical" evidence="6">
    <location>
        <begin position="21"/>
        <end position="41"/>
    </location>
</feature>
<dbReference type="GO" id="GO:0008324">
    <property type="term" value="F:monoatomic cation transmembrane transporter activity"/>
    <property type="evidence" value="ECO:0007669"/>
    <property type="project" value="InterPro"/>
</dbReference>
<dbReference type="InterPro" id="IPR027470">
    <property type="entry name" value="Cation_efflux_CTD"/>
</dbReference>
<dbReference type="Pfam" id="PF16916">
    <property type="entry name" value="ZT_dimer"/>
    <property type="match status" value="1"/>
</dbReference>
<evidence type="ECO:0000256" key="6">
    <source>
        <dbReference type="SAM" id="Phobius"/>
    </source>
</evidence>
<dbReference type="PANTHER" id="PTHR43840:SF50">
    <property type="entry name" value="MANGANESE EFFLUX SYSTEM PROTEIN MNES"/>
    <property type="match status" value="1"/>
</dbReference>
<dbReference type="InterPro" id="IPR050291">
    <property type="entry name" value="CDF_Transporter"/>
</dbReference>
<evidence type="ECO:0000259" key="8">
    <source>
        <dbReference type="Pfam" id="PF02579"/>
    </source>
</evidence>
<dbReference type="InterPro" id="IPR003731">
    <property type="entry name" value="Di-Nase_FeMo-co_biosynth"/>
</dbReference>
<dbReference type="PANTHER" id="PTHR43840">
    <property type="entry name" value="MITOCHONDRIAL METAL TRANSPORTER 1-RELATED"/>
    <property type="match status" value="1"/>
</dbReference>
<evidence type="ECO:0000256" key="1">
    <source>
        <dbReference type="ARBA" id="ARBA00004141"/>
    </source>
</evidence>
<evidence type="ECO:0000256" key="4">
    <source>
        <dbReference type="ARBA" id="ARBA00022989"/>
    </source>
</evidence>
<dbReference type="Gene3D" id="3.30.70.1350">
    <property type="entry name" value="Cation efflux protein, cytoplasmic domain"/>
    <property type="match status" value="1"/>
</dbReference>
<evidence type="ECO:0000259" key="7">
    <source>
        <dbReference type="Pfam" id="PF01545"/>
    </source>
</evidence>
<keyword evidence="3 6" id="KW-0812">Transmembrane</keyword>
<organism evidence="10">
    <name type="scientific">marine sediment metagenome</name>
    <dbReference type="NCBI Taxonomy" id="412755"/>
    <lineage>
        <taxon>unclassified sequences</taxon>
        <taxon>metagenomes</taxon>
        <taxon>ecological metagenomes</taxon>
    </lineage>
</organism>
<dbReference type="Pfam" id="PF01545">
    <property type="entry name" value="Cation_efflux"/>
    <property type="match status" value="1"/>
</dbReference>
<dbReference type="AlphaFoldDB" id="X1E5S1"/>
<evidence type="ECO:0000259" key="9">
    <source>
        <dbReference type="Pfam" id="PF16916"/>
    </source>
</evidence>
<dbReference type="InterPro" id="IPR058533">
    <property type="entry name" value="Cation_efflux_TM"/>
</dbReference>
<evidence type="ECO:0000256" key="3">
    <source>
        <dbReference type="ARBA" id="ARBA00022692"/>
    </source>
</evidence>
<dbReference type="InterPro" id="IPR036105">
    <property type="entry name" value="DiNase_FeMo-co_biosyn_sf"/>
</dbReference>
<dbReference type="InterPro" id="IPR027469">
    <property type="entry name" value="Cation_efflux_TMD_sf"/>
</dbReference>
<dbReference type="Pfam" id="PF02579">
    <property type="entry name" value="Nitro_FeMo-Co"/>
    <property type="match status" value="1"/>
</dbReference>
<evidence type="ECO:0008006" key="11">
    <source>
        <dbReference type="Google" id="ProtNLM"/>
    </source>
</evidence>
<accession>X1E5S1</accession>
<dbReference type="EMBL" id="BARU01003827">
    <property type="protein sequence ID" value="GAH27912.1"/>
    <property type="molecule type" value="Genomic_DNA"/>
</dbReference>
<dbReference type="Gene3D" id="1.20.1510.10">
    <property type="entry name" value="Cation efflux protein transmembrane domain"/>
    <property type="match status" value="1"/>
</dbReference>
<keyword evidence="5 6" id="KW-0472">Membrane</keyword>
<evidence type="ECO:0000256" key="2">
    <source>
        <dbReference type="ARBA" id="ARBA00022448"/>
    </source>
</evidence>
<dbReference type="GO" id="GO:0016020">
    <property type="term" value="C:membrane"/>
    <property type="evidence" value="ECO:0007669"/>
    <property type="project" value="UniProtKB-SubCell"/>
</dbReference>
<dbReference type="InterPro" id="IPR002524">
    <property type="entry name" value="Cation_efflux"/>
</dbReference>
<evidence type="ECO:0000256" key="5">
    <source>
        <dbReference type="ARBA" id="ARBA00023136"/>
    </source>
</evidence>
<dbReference type="SUPFAM" id="SSF160240">
    <property type="entry name" value="Cation efflux protein cytoplasmic domain-like"/>
    <property type="match status" value="1"/>
</dbReference>
<evidence type="ECO:0000313" key="10">
    <source>
        <dbReference type="EMBL" id="GAH27912.1"/>
    </source>
</evidence>
<dbReference type="NCBIfam" id="TIGR01297">
    <property type="entry name" value="CDF"/>
    <property type="match status" value="1"/>
</dbReference>
<feature type="domain" description="Cation efflux protein transmembrane" evidence="7">
    <location>
        <begin position="5"/>
        <end position="72"/>
    </location>
</feature>
<feature type="non-terminal residue" evidence="10">
    <location>
        <position position="1"/>
    </location>
</feature>
<keyword evidence="4 6" id="KW-1133">Transmembrane helix</keyword>
<name>X1E5S1_9ZZZZ</name>
<sequence length="271" mass="31149">LKIVGKQTKSPIIQSQATEKLYDNLISSSVIIGFISALFGINLVDSIISLIIALLIIKGGYDIFLASTKTLLDAVIDFDKRNELYKIIDSFPNVKEIENIEIRSYGRYIFLEVVIELNKELHLHQVELLKDAISVKIKTEFPEIFKIIIISQAQPKEIFKIAVPLLKDDGLNSKISEHFGESPFFSIMELQEENNQFKLINHNIVPNKFKDEEKRKGILISEWFLEEKIDKLYLKNDLKKGPKLILESSLVQMIITKFESLQEIVDQETQI</sequence>
<feature type="domain" description="Dinitrogenase iron-molybdenum cofactor biosynthesis" evidence="8">
    <location>
        <begin position="172"/>
        <end position="234"/>
    </location>
</feature>
<gene>
    <name evidence="10" type="ORF">S03H2_08039</name>
</gene>
<feature type="domain" description="Cation efflux protein cytoplasmic" evidence="9">
    <location>
        <begin position="79"/>
        <end position="149"/>
    </location>
</feature>
<proteinExistence type="predicted"/>
<dbReference type="SUPFAM" id="SSF53146">
    <property type="entry name" value="Nitrogenase accessory factor-like"/>
    <property type="match status" value="1"/>
</dbReference>
<comment type="caution">
    <text evidence="10">The sequence shown here is derived from an EMBL/GenBank/DDBJ whole genome shotgun (WGS) entry which is preliminary data.</text>
</comment>
<dbReference type="InterPro" id="IPR036837">
    <property type="entry name" value="Cation_efflux_CTD_sf"/>
</dbReference>
<comment type="subcellular location">
    <subcellularLocation>
        <location evidence="1">Membrane</location>
        <topology evidence="1">Multi-pass membrane protein</topology>
    </subcellularLocation>
</comment>
<protein>
    <recommendedName>
        <fullName evidence="11">Cation efflux protein cytoplasmic domain-containing protein</fullName>
    </recommendedName>
</protein>
<dbReference type="SUPFAM" id="SSF161111">
    <property type="entry name" value="Cation efflux protein transmembrane domain-like"/>
    <property type="match status" value="1"/>
</dbReference>
<reference evidence="10" key="1">
    <citation type="journal article" date="2014" name="Front. Microbiol.">
        <title>High frequency of phylogenetically diverse reductive dehalogenase-homologous genes in deep subseafloor sedimentary metagenomes.</title>
        <authorList>
            <person name="Kawai M."/>
            <person name="Futagami T."/>
            <person name="Toyoda A."/>
            <person name="Takaki Y."/>
            <person name="Nishi S."/>
            <person name="Hori S."/>
            <person name="Arai W."/>
            <person name="Tsubouchi T."/>
            <person name="Morono Y."/>
            <person name="Uchiyama I."/>
            <person name="Ito T."/>
            <person name="Fujiyama A."/>
            <person name="Inagaki F."/>
            <person name="Takami H."/>
        </authorList>
    </citation>
    <scope>NUCLEOTIDE SEQUENCE</scope>
    <source>
        <strain evidence="10">Expedition CK06-06</strain>
    </source>
</reference>
<dbReference type="Gene3D" id="3.30.420.130">
    <property type="entry name" value="Dinitrogenase iron-molybdenum cofactor biosynthesis domain"/>
    <property type="match status" value="1"/>
</dbReference>
<keyword evidence="2" id="KW-0813">Transport</keyword>